<evidence type="ECO:0000256" key="2">
    <source>
        <dbReference type="ARBA" id="ARBA00008919"/>
    </source>
</evidence>
<proteinExistence type="inferred from homology"/>
<gene>
    <name evidence="7" type="ORF">BGZ95_006840</name>
</gene>
<dbReference type="AlphaFoldDB" id="A0AAD4H0M7"/>
<reference evidence="7" key="1">
    <citation type="journal article" date="2020" name="Fungal Divers.">
        <title>Resolving the Mortierellaceae phylogeny through synthesis of multi-gene phylogenetics and phylogenomics.</title>
        <authorList>
            <person name="Vandepol N."/>
            <person name="Liber J."/>
            <person name="Desiro A."/>
            <person name="Na H."/>
            <person name="Kennedy M."/>
            <person name="Barry K."/>
            <person name="Grigoriev I.V."/>
            <person name="Miller A.N."/>
            <person name="O'Donnell K."/>
            <person name="Stajich J.E."/>
            <person name="Bonito G."/>
        </authorList>
    </citation>
    <scope>NUCLEOTIDE SEQUENCE</scope>
    <source>
        <strain evidence="7">NRRL 28262</strain>
    </source>
</reference>
<dbReference type="PANTHER" id="PTHR11929:SF194">
    <property type="entry name" value="ALPHA-(1,3)-FUCOSYLTRANSFERASE 10"/>
    <property type="match status" value="1"/>
</dbReference>
<dbReference type="InterPro" id="IPR038577">
    <property type="entry name" value="GT10-like_C_sf"/>
</dbReference>
<dbReference type="InterPro" id="IPR055270">
    <property type="entry name" value="Glyco_tran_10_C"/>
</dbReference>
<evidence type="ECO:0000256" key="4">
    <source>
        <dbReference type="ARBA" id="ARBA00022679"/>
    </source>
</evidence>
<dbReference type="Pfam" id="PF00852">
    <property type="entry name" value="Glyco_transf_10"/>
    <property type="match status" value="1"/>
</dbReference>
<comment type="caution">
    <text evidence="7">The sequence shown here is derived from an EMBL/GenBank/DDBJ whole genome shotgun (WGS) entry which is preliminary data.</text>
</comment>
<dbReference type="Proteomes" id="UP001194580">
    <property type="component" value="Unassembled WGS sequence"/>
</dbReference>
<comment type="pathway">
    <text evidence="1">Protein modification; protein glycosylation.</text>
</comment>
<accession>A0AAD4H0M7</accession>
<evidence type="ECO:0000256" key="1">
    <source>
        <dbReference type="ARBA" id="ARBA00004922"/>
    </source>
</evidence>
<dbReference type="GO" id="GO:0046920">
    <property type="term" value="F:alpha-(1-&gt;3)-fucosyltransferase activity"/>
    <property type="evidence" value="ECO:0007669"/>
    <property type="project" value="TreeGrafter"/>
</dbReference>
<keyword evidence="5" id="KW-0472">Membrane</keyword>
<keyword evidence="4 5" id="KW-0808">Transferase</keyword>
<evidence type="ECO:0000256" key="3">
    <source>
        <dbReference type="ARBA" id="ARBA00022676"/>
    </source>
</evidence>
<comment type="subcellular location">
    <subcellularLocation>
        <location evidence="5">Golgi apparatus</location>
        <location evidence="5">Golgi stack membrane</location>
        <topology evidence="5">Single-pass type II membrane protein</topology>
    </subcellularLocation>
</comment>
<dbReference type="InterPro" id="IPR001503">
    <property type="entry name" value="Glyco_trans_10"/>
</dbReference>
<evidence type="ECO:0000259" key="6">
    <source>
        <dbReference type="Pfam" id="PF00852"/>
    </source>
</evidence>
<evidence type="ECO:0000256" key="5">
    <source>
        <dbReference type="RuleBase" id="RU003832"/>
    </source>
</evidence>
<dbReference type="PANTHER" id="PTHR11929">
    <property type="entry name" value="ALPHA- 1,3 -FUCOSYLTRANSFERASE"/>
    <property type="match status" value="1"/>
</dbReference>
<dbReference type="SUPFAM" id="SSF53756">
    <property type="entry name" value="UDP-Glycosyltransferase/glycogen phosphorylase"/>
    <property type="match status" value="1"/>
</dbReference>
<protein>
    <recommendedName>
        <fullName evidence="5">Fucosyltransferase</fullName>
        <ecNumber evidence="5">2.4.1.-</ecNumber>
    </recommendedName>
</protein>
<keyword evidence="5" id="KW-0333">Golgi apparatus</keyword>
<evidence type="ECO:0000313" key="7">
    <source>
        <dbReference type="EMBL" id="KAG0251637.1"/>
    </source>
</evidence>
<sequence length="420" mass="48349">MFIMVGINKRIVTYLAITVIAVLLSLQLYASHLGKKATVLPYQRTPDPSIVTPPSPFTDRESFCAKLPTPKRPRTLFVSDKTPKDGPLKIFFWKQIDWGNLNKINWREESEKMCPFSPELQAFFDYFKMKLVKDEALVWTPGFAPCYFWGFYHDYMMGDYTGTCNNPTHGEVQYTFTMNYTEFSSADIILVNYPFLLSKWEFPYFDIQYLPPRIAHQKWVLHFYDESIGYYPHVAYPPFMQQFDLTIGSPPALMDIPHPTYPITEAKALELANVQPGFPLNQATEHYIAFMISNCEAKNNRDELTEEFIQKAGAHSYGGCRHTKDIPKEFEKLDWSQLKTKTLAPYPFGLAAENSNCVGYVTEKFYDVLASGAIPVFMGLHQNRRPGTFLQVEGSRQEGPLQVLQELLPRTPARFVLHCE</sequence>
<keyword evidence="3 5" id="KW-0328">Glycosyltransferase</keyword>
<name>A0AAD4H0M7_9FUNG</name>
<keyword evidence="8" id="KW-1185">Reference proteome</keyword>
<evidence type="ECO:0000313" key="8">
    <source>
        <dbReference type="Proteomes" id="UP001194580"/>
    </source>
</evidence>
<dbReference type="EMBL" id="JAAAIL010003239">
    <property type="protein sequence ID" value="KAG0251637.1"/>
    <property type="molecule type" value="Genomic_DNA"/>
</dbReference>
<feature type="domain" description="Fucosyltransferase C-terminal" evidence="6">
    <location>
        <begin position="285"/>
        <end position="381"/>
    </location>
</feature>
<organism evidence="7 8">
    <name type="scientific">Linnemannia exigua</name>
    <dbReference type="NCBI Taxonomy" id="604196"/>
    <lineage>
        <taxon>Eukaryota</taxon>
        <taxon>Fungi</taxon>
        <taxon>Fungi incertae sedis</taxon>
        <taxon>Mucoromycota</taxon>
        <taxon>Mortierellomycotina</taxon>
        <taxon>Mortierellomycetes</taxon>
        <taxon>Mortierellales</taxon>
        <taxon>Mortierellaceae</taxon>
        <taxon>Linnemannia</taxon>
    </lineage>
</organism>
<keyword evidence="5" id="KW-0812">Transmembrane</keyword>
<dbReference type="EC" id="2.4.1.-" evidence="5"/>
<dbReference type="GO" id="GO:0032580">
    <property type="term" value="C:Golgi cisterna membrane"/>
    <property type="evidence" value="ECO:0007669"/>
    <property type="project" value="UniProtKB-SubCell"/>
</dbReference>
<dbReference type="Gene3D" id="3.40.50.11660">
    <property type="entry name" value="Glycosyl transferase family 10, C-terminal domain"/>
    <property type="match status" value="1"/>
</dbReference>
<comment type="similarity">
    <text evidence="2 5">Belongs to the glycosyltransferase 10 family.</text>
</comment>